<keyword evidence="2" id="KW-1185">Reference proteome</keyword>
<reference evidence="1" key="3">
    <citation type="submission" date="2025-09" db="UniProtKB">
        <authorList>
            <consortium name="Ensembl"/>
        </authorList>
    </citation>
    <scope>IDENTIFICATION</scope>
</reference>
<accession>A0A8I5NIX8</accession>
<dbReference type="GeneTree" id="ENSGT00940000161627"/>
<sequence length="114" mass="13076">MESGRSRWFTPVVPALWEAQHFGKPRRADHLRSGVQDQPGQHDGVSLCHPGWRAVVRSRLTAPFFPGLKQFTCPSLPTSWDYRHTPPHTVNFCIFSRIRVSPCWPGWSQTPDLK</sequence>
<dbReference type="PANTHER" id="PTHR46254">
    <property type="entry name" value="PROTEIN GVQW1-RELATED"/>
    <property type="match status" value="1"/>
</dbReference>
<evidence type="ECO:0000313" key="2">
    <source>
        <dbReference type="Proteomes" id="UP000028761"/>
    </source>
</evidence>
<name>A0A8I5NIX8_PAPAN</name>
<dbReference type="AlphaFoldDB" id="A0A8I5NIX8"/>
<reference evidence="1 2" key="1">
    <citation type="submission" date="2012-03" db="EMBL/GenBank/DDBJ databases">
        <title>Whole Genome Assembly of Papio anubis.</title>
        <authorList>
            <person name="Liu Y.L."/>
            <person name="Abraham K.A."/>
            <person name="Akbar H.A."/>
            <person name="Ali S.A."/>
            <person name="Anosike U.A."/>
            <person name="Aqrawi P.A."/>
            <person name="Arias F.A."/>
            <person name="Attaway T.A."/>
            <person name="Awwad R.A."/>
            <person name="Babu C.B."/>
            <person name="Bandaranaike D.B."/>
            <person name="Battles P.B."/>
            <person name="Bell A.B."/>
            <person name="Beltran B.B."/>
            <person name="Berhane-Mersha D.B."/>
            <person name="Bess C.B."/>
            <person name="Bickham C.B."/>
            <person name="Bolden T.B."/>
            <person name="Carter K.C."/>
            <person name="Chau D.C."/>
            <person name="Chavez A.C."/>
            <person name="Clerc-Blankenburg K.C."/>
            <person name="Coyle M.C."/>
            <person name="Dao M.D."/>
            <person name="Davila M.L.D."/>
            <person name="Davy-Carroll L.D."/>
            <person name="Denson S.D."/>
            <person name="Dinh H.D."/>
            <person name="Fernandez S.F."/>
            <person name="Fernando P.F."/>
            <person name="Forbes L.F."/>
            <person name="Francis C.F."/>
            <person name="Francisco L.F."/>
            <person name="Fu Q.F."/>
            <person name="Garcia-Iii R.G."/>
            <person name="Garrett T.G."/>
            <person name="Gross S.G."/>
            <person name="Gubbala S.G."/>
            <person name="Hirani K.H."/>
            <person name="Hogues M.H."/>
            <person name="Hollins B.H."/>
            <person name="Jackson L.J."/>
            <person name="Javaid M.J."/>
            <person name="Jhangiani S.J."/>
            <person name="Johnson A.J."/>
            <person name="Johnson B.J."/>
            <person name="Jones J.J."/>
            <person name="Joshi V.J."/>
            <person name="Kalu J.K."/>
            <person name="Khan N.K."/>
            <person name="Korchina V.K."/>
            <person name="Kovar C.K."/>
            <person name="Lago L.L."/>
            <person name="Lara F.L."/>
            <person name="Le T.-K.L."/>
            <person name="Lee S.L."/>
            <person name="Legall-Iii F.L."/>
            <person name="Lemon S.L."/>
            <person name="Liu J.L."/>
            <person name="Liu Y.-S.L."/>
            <person name="Liyanage D.L."/>
            <person name="Lopez J.L."/>
            <person name="Lorensuhewa L.L."/>
            <person name="Mata R.M."/>
            <person name="Mathew T.M."/>
            <person name="Mercado C.M."/>
            <person name="Mercado I.M."/>
            <person name="Morales K.M."/>
            <person name="Morgan M.M."/>
            <person name="Munidasa M.M."/>
            <person name="Ngo D.N."/>
            <person name="Nguyen L.N."/>
            <person name="Nguyen T.N."/>
            <person name="Nguyen N.N."/>
            <person name="Obregon M.O."/>
            <person name="Okwuonu G.O."/>
            <person name="Ongeri F.O."/>
            <person name="Onwere C.O."/>
            <person name="Osifeso I.O."/>
            <person name="Parra A.P."/>
            <person name="Patil S.P."/>
            <person name="Perez A.P."/>
            <person name="Perez Y.P."/>
            <person name="Pham C.P."/>
            <person name="Pu L.-L.P."/>
            <person name="Puazo M.P."/>
            <person name="Quiroz J.Q."/>
            <person name="Rouhana J.R."/>
            <person name="Ruiz M.R."/>
            <person name="Ruiz S.-J.R."/>
            <person name="Saada N.S."/>
            <person name="Santibanez J.S."/>
            <person name="Scheel M.S."/>
            <person name="Schneider B.S."/>
            <person name="Simmons D.S."/>
            <person name="Sisson I.S."/>
            <person name="Tang L.-Y.T."/>
            <person name="Thornton R.T."/>
            <person name="Tisius J.T."/>
            <person name="Toledanes G.T."/>
            <person name="Trejos Z.T."/>
            <person name="Usmani K.U."/>
            <person name="Varghese R.V."/>
            <person name="Vattathil S.V."/>
            <person name="Vee V.V."/>
            <person name="Walker D.W."/>
            <person name="Weissenberger G.W."/>
            <person name="White C.W."/>
            <person name="Williams A.W."/>
            <person name="Woodworth J.W."/>
            <person name="Wright R.W."/>
            <person name="Zhu Y.Z."/>
            <person name="Han Y.H."/>
            <person name="Newsham I.N."/>
            <person name="Nazareth L.N."/>
            <person name="Worley K.W."/>
            <person name="Muzny D.M."/>
            <person name="Rogers J.R."/>
            <person name="Gibbs R.G."/>
        </authorList>
    </citation>
    <scope>NUCLEOTIDE SEQUENCE [LARGE SCALE GENOMIC DNA]</scope>
</reference>
<reference evidence="1" key="2">
    <citation type="submission" date="2025-08" db="UniProtKB">
        <authorList>
            <consortium name="Ensembl"/>
        </authorList>
    </citation>
    <scope>IDENTIFICATION</scope>
</reference>
<evidence type="ECO:0000313" key="1">
    <source>
        <dbReference type="Ensembl" id="ENSPANP00000057659.1"/>
    </source>
</evidence>
<proteinExistence type="predicted"/>
<dbReference type="PANTHER" id="PTHR46254:SF6">
    <property type="entry name" value="HIGH MOBILITY GROUP AT-HOOK 2"/>
    <property type="match status" value="1"/>
</dbReference>
<dbReference type="Ensembl" id="ENSPANT00000061118.1">
    <property type="protein sequence ID" value="ENSPANP00000057659.1"/>
    <property type="gene ID" value="ENSPANG00000038205.1"/>
</dbReference>
<protein>
    <submittedName>
        <fullName evidence="1">Uncharacterized protein</fullName>
    </submittedName>
</protein>
<dbReference type="Proteomes" id="UP000028761">
    <property type="component" value="Chromosome 4"/>
</dbReference>
<organism evidence="1 2">
    <name type="scientific">Papio anubis</name>
    <name type="common">Olive baboon</name>
    <dbReference type="NCBI Taxonomy" id="9555"/>
    <lineage>
        <taxon>Eukaryota</taxon>
        <taxon>Metazoa</taxon>
        <taxon>Chordata</taxon>
        <taxon>Craniata</taxon>
        <taxon>Vertebrata</taxon>
        <taxon>Euteleostomi</taxon>
        <taxon>Mammalia</taxon>
        <taxon>Eutheria</taxon>
        <taxon>Euarchontoglires</taxon>
        <taxon>Primates</taxon>
        <taxon>Haplorrhini</taxon>
        <taxon>Catarrhini</taxon>
        <taxon>Cercopithecidae</taxon>
        <taxon>Cercopithecinae</taxon>
        <taxon>Papio</taxon>
    </lineage>
</organism>